<dbReference type="Pfam" id="PF04883">
    <property type="entry name" value="HK97-gp10_like"/>
    <property type="match status" value="1"/>
</dbReference>
<evidence type="ECO:0000313" key="1">
    <source>
        <dbReference type="EMBL" id="GAN43859.1"/>
    </source>
</evidence>
<keyword evidence="3" id="KW-1185">Reference proteome</keyword>
<accession>A0A0K8QQ32</accession>
<organism evidence="2">
    <name type="scientific">Mizugakiibacter sediminis</name>
    <dbReference type="NCBI Taxonomy" id="1475481"/>
    <lineage>
        <taxon>Bacteria</taxon>
        <taxon>Pseudomonadati</taxon>
        <taxon>Pseudomonadota</taxon>
        <taxon>Gammaproteobacteria</taxon>
        <taxon>Lysobacterales</taxon>
        <taxon>Rhodanobacteraceae</taxon>
        <taxon>Mizugakiibacter</taxon>
    </lineage>
</organism>
<dbReference type="AlphaFoldDB" id="A0A0K8QQ32"/>
<dbReference type="HOGENOM" id="CLU_1593225_0_0_6"/>
<evidence type="ECO:0000313" key="3">
    <source>
        <dbReference type="Proteomes" id="UP000253740"/>
    </source>
</evidence>
<reference evidence="1" key="1">
    <citation type="submission" date="2015-03" db="EMBL/GenBank/DDBJ databases">
        <title>Draft genome sequence of Mizugakiibacter sediminis skMP5.</title>
        <authorList>
            <person name="Watanabe T."/>
            <person name="Kojima H."/>
            <person name="Fukui M."/>
        </authorList>
    </citation>
    <scope>NUCLEOTIDE SEQUENCE</scope>
    <source>
        <strain evidence="1">SkMP5</strain>
    </source>
</reference>
<proteinExistence type="predicted"/>
<dbReference type="STRING" id="1475481.GCA_000953855_02159"/>
<protein>
    <submittedName>
        <fullName evidence="2">Phage domain-containing protein 2</fullName>
    </submittedName>
</protein>
<dbReference type="NCBIfam" id="TIGR01725">
    <property type="entry name" value="phge_HK97_gp10"/>
    <property type="match status" value="1"/>
</dbReference>
<dbReference type="OrthoDB" id="8613246at2"/>
<evidence type="ECO:0000313" key="2">
    <source>
        <dbReference type="EMBL" id="GAP66796.1"/>
    </source>
</evidence>
<dbReference type="EMBL" id="DF970235">
    <property type="protein sequence ID" value="GAP66796.1"/>
    <property type="molecule type" value="Genomic_DNA"/>
</dbReference>
<sequence length="168" mass="18065">MADGFKAIADTSSVLAGLDKLTGPIATHLARSMAVAGGQVLRDEAKLLAPVDSGLLQSAIYLAFKEAKSNDEGVTYSVTWNAKKAPHGHLLEFGHWQYYAAYIGPDGEWHTNKAHPLANPRWVPAHPFLRPALDSAGPRAQAAMIERGRQRLPELLAGEMEDAKLGAS</sequence>
<dbReference type="EMBL" id="DF952378">
    <property type="protein sequence ID" value="GAN43859.1"/>
    <property type="molecule type" value="Genomic_DNA"/>
</dbReference>
<reference evidence="2" key="2">
    <citation type="submission" date="2015-08" db="EMBL/GenBank/DDBJ databases">
        <title>Complete DNA Sequence of Pseudomonas syringae pv. actinidiae, the Causal Agent of Kiwifruit Canker Disease.</title>
        <authorList>
            <person name="Rikkerink E.H.A."/>
            <person name="Fineran P.C."/>
        </authorList>
    </citation>
    <scope>NUCLEOTIDE SEQUENCE</scope>
    <source>
        <strain evidence="2">SkMP5</strain>
    </source>
</reference>
<dbReference type="RefSeq" id="WP_062537385.1">
    <property type="nucleotide sequence ID" value="NZ_DF970235.1"/>
</dbReference>
<name>A0A0K8QQ32_9GAMM</name>
<dbReference type="Proteomes" id="UP000253740">
    <property type="component" value="Unassembled WGS sequence"/>
</dbReference>
<gene>
    <name evidence="1" type="ORF">MBSD_0372</name>
    <name evidence="2" type="ORF">MBSD_n2111</name>
</gene>
<dbReference type="InterPro" id="IPR010064">
    <property type="entry name" value="HK97-gp10_tail"/>
</dbReference>